<evidence type="ECO:0000313" key="1">
    <source>
        <dbReference type="EMBL" id="BES90887.1"/>
    </source>
</evidence>
<keyword evidence="2" id="KW-1185">Reference proteome</keyword>
<organism evidence="1 2">
    <name type="scientific">Nesidiocoris tenuis</name>
    <dbReference type="NCBI Taxonomy" id="355587"/>
    <lineage>
        <taxon>Eukaryota</taxon>
        <taxon>Metazoa</taxon>
        <taxon>Ecdysozoa</taxon>
        <taxon>Arthropoda</taxon>
        <taxon>Hexapoda</taxon>
        <taxon>Insecta</taxon>
        <taxon>Pterygota</taxon>
        <taxon>Neoptera</taxon>
        <taxon>Paraneoptera</taxon>
        <taxon>Hemiptera</taxon>
        <taxon>Heteroptera</taxon>
        <taxon>Panheteroptera</taxon>
        <taxon>Cimicomorpha</taxon>
        <taxon>Miridae</taxon>
        <taxon>Dicyphina</taxon>
        <taxon>Nesidiocoris</taxon>
    </lineage>
</organism>
<proteinExistence type="predicted"/>
<sequence length="115" mass="13064">MMRKCPSQQEHQQAYATRPIPSAPVRLSSSFSLTIASSRLFTWSKFCMKRYLSAAKGNVKRWSERDSEPEGERRADRRTEVYCLSEDPCTMAISNACLVSRYFLIVCQFGGAPSL</sequence>
<dbReference type="EMBL" id="AP028910">
    <property type="protein sequence ID" value="BES90887.1"/>
    <property type="molecule type" value="Genomic_DNA"/>
</dbReference>
<dbReference type="Proteomes" id="UP001307889">
    <property type="component" value="Chromosome 2"/>
</dbReference>
<accession>A0ABN7AHX9</accession>
<protein>
    <submittedName>
        <fullName evidence="1">Uncharacterized protein</fullName>
    </submittedName>
</protein>
<reference evidence="1 2" key="1">
    <citation type="submission" date="2023-09" db="EMBL/GenBank/DDBJ databases">
        <title>Nesidiocoris tenuis whole genome shotgun sequence.</title>
        <authorList>
            <person name="Shibata T."/>
            <person name="Shimoda M."/>
            <person name="Kobayashi T."/>
            <person name="Uehara T."/>
        </authorList>
    </citation>
    <scope>NUCLEOTIDE SEQUENCE [LARGE SCALE GENOMIC DNA]</scope>
    <source>
        <strain evidence="1 2">Japan</strain>
    </source>
</reference>
<gene>
    <name evidence="1" type="ORF">NTJ_03696</name>
</gene>
<evidence type="ECO:0000313" key="2">
    <source>
        <dbReference type="Proteomes" id="UP001307889"/>
    </source>
</evidence>
<name>A0ABN7AHX9_9HEMI</name>